<proteinExistence type="predicted"/>
<dbReference type="STRING" id="1195763.ABT56_07890"/>
<evidence type="ECO:0000313" key="2">
    <source>
        <dbReference type="EMBL" id="KLV06788.1"/>
    </source>
</evidence>
<gene>
    <name evidence="2" type="ORF">ABT56_07890</name>
</gene>
<name>A0A0J1H4X9_9GAMM</name>
<dbReference type="AlphaFoldDB" id="A0A0J1H4X9"/>
<reference evidence="2 3" key="1">
    <citation type="submission" date="2015-05" db="EMBL/GenBank/DDBJ databases">
        <title>Photobacterium galathea sp. nov.</title>
        <authorList>
            <person name="Machado H."/>
            <person name="Gram L."/>
        </authorList>
    </citation>
    <scope>NUCLEOTIDE SEQUENCE [LARGE SCALE GENOMIC DNA]</scope>
    <source>
        <strain evidence="2 3">CGMCC 1.12159</strain>
    </source>
</reference>
<protein>
    <submittedName>
        <fullName evidence="2">Uncharacterized protein</fullName>
    </submittedName>
</protein>
<keyword evidence="1" id="KW-1133">Transmembrane helix</keyword>
<keyword evidence="1" id="KW-0472">Membrane</keyword>
<sequence length="77" mass="8313">MVKRRLQFVSSLMTAVVLVRVGVAKMALSSHLGALLALAHGRDGGGLLVLALAISLRDRYQRYAVQGSRNTFEVVTC</sequence>
<feature type="transmembrane region" description="Helical" evidence="1">
    <location>
        <begin position="34"/>
        <end position="56"/>
    </location>
</feature>
<evidence type="ECO:0000256" key="1">
    <source>
        <dbReference type="SAM" id="Phobius"/>
    </source>
</evidence>
<comment type="caution">
    <text evidence="2">The sequence shown here is derived from an EMBL/GenBank/DDBJ whole genome shotgun (WGS) entry which is preliminary data.</text>
</comment>
<keyword evidence="1" id="KW-0812">Transmembrane</keyword>
<evidence type="ECO:0000313" key="3">
    <source>
        <dbReference type="Proteomes" id="UP000036097"/>
    </source>
</evidence>
<dbReference type="EMBL" id="LDOT01000008">
    <property type="protein sequence ID" value="KLV06788.1"/>
    <property type="molecule type" value="Genomic_DNA"/>
</dbReference>
<dbReference type="PATRIC" id="fig|1195763.3.peg.1679"/>
<organism evidence="2 3">
    <name type="scientific">Photobacterium aquae</name>
    <dbReference type="NCBI Taxonomy" id="1195763"/>
    <lineage>
        <taxon>Bacteria</taxon>
        <taxon>Pseudomonadati</taxon>
        <taxon>Pseudomonadota</taxon>
        <taxon>Gammaproteobacteria</taxon>
        <taxon>Vibrionales</taxon>
        <taxon>Vibrionaceae</taxon>
        <taxon>Photobacterium</taxon>
    </lineage>
</organism>
<keyword evidence="3" id="KW-1185">Reference proteome</keyword>
<accession>A0A0J1H4X9</accession>
<dbReference type="Proteomes" id="UP000036097">
    <property type="component" value="Unassembled WGS sequence"/>
</dbReference>